<organism evidence="1 3">
    <name type="scientific">Rotaria magnacalcarata</name>
    <dbReference type="NCBI Taxonomy" id="392030"/>
    <lineage>
        <taxon>Eukaryota</taxon>
        <taxon>Metazoa</taxon>
        <taxon>Spiralia</taxon>
        <taxon>Gnathifera</taxon>
        <taxon>Rotifera</taxon>
        <taxon>Eurotatoria</taxon>
        <taxon>Bdelloidea</taxon>
        <taxon>Philodinida</taxon>
        <taxon>Philodinidae</taxon>
        <taxon>Rotaria</taxon>
    </lineage>
</organism>
<proteinExistence type="predicted"/>
<comment type="caution">
    <text evidence="1">The sequence shown here is derived from an EMBL/GenBank/DDBJ whole genome shotgun (WGS) entry which is preliminary data.</text>
</comment>
<gene>
    <name evidence="1" type="ORF">SMN809_LOCUS58300</name>
    <name evidence="2" type="ORF">SMN809_LOCUS58399</name>
</gene>
<dbReference type="EMBL" id="CAJOBI010218053">
    <property type="protein sequence ID" value="CAF5034447.1"/>
    <property type="molecule type" value="Genomic_DNA"/>
</dbReference>
<reference evidence="1" key="1">
    <citation type="submission" date="2021-02" db="EMBL/GenBank/DDBJ databases">
        <authorList>
            <person name="Nowell W R."/>
        </authorList>
    </citation>
    <scope>NUCLEOTIDE SEQUENCE</scope>
</reference>
<evidence type="ECO:0000313" key="2">
    <source>
        <dbReference type="EMBL" id="CAF5036235.1"/>
    </source>
</evidence>
<sequence>FWDDWIESIGNNLEEN</sequence>
<evidence type="ECO:0000313" key="1">
    <source>
        <dbReference type="EMBL" id="CAF5034447.1"/>
    </source>
</evidence>
<feature type="non-terminal residue" evidence="1">
    <location>
        <position position="1"/>
    </location>
</feature>
<dbReference type="AlphaFoldDB" id="A0A8S3DRJ6"/>
<accession>A0A8S3DRJ6</accession>
<dbReference type="EMBL" id="CAJOBI010218864">
    <property type="protein sequence ID" value="CAF5036235.1"/>
    <property type="molecule type" value="Genomic_DNA"/>
</dbReference>
<protein>
    <submittedName>
        <fullName evidence="1">Uncharacterized protein</fullName>
    </submittedName>
</protein>
<name>A0A8S3DRJ6_9BILA</name>
<evidence type="ECO:0000313" key="3">
    <source>
        <dbReference type="Proteomes" id="UP000676336"/>
    </source>
</evidence>
<dbReference type="Proteomes" id="UP000676336">
    <property type="component" value="Unassembled WGS sequence"/>
</dbReference>